<feature type="domain" description="Enoyl reductase (ER)" evidence="3">
    <location>
        <begin position="8"/>
        <end position="316"/>
    </location>
</feature>
<dbReference type="GO" id="GO:0048038">
    <property type="term" value="F:quinone binding"/>
    <property type="evidence" value="ECO:0007669"/>
    <property type="project" value="TreeGrafter"/>
</dbReference>
<dbReference type="Gene3D" id="3.40.50.720">
    <property type="entry name" value="NAD(P)-binding Rossmann-like Domain"/>
    <property type="match status" value="1"/>
</dbReference>
<gene>
    <name evidence="4" type="ORF">HMPREF9698_00278</name>
</gene>
<dbReference type="Gene3D" id="3.90.180.10">
    <property type="entry name" value="Medium-chain alcohol dehydrogenases, catalytic domain"/>
    <property type="match status" value="1"/>
</dbReference>
<dbReference type="SMART" id="SM00829">
    <property type="entry name" value="PKS_ER"/>
    <property type="match status" value="1"/>
</dbReference>
<sequence length="320" mass="34684">MRAVKMAKDTDDINLVDIDQPAIQADQILVEVQACGVNRLDLIHRKSKADQVLGVEVAGRAVEVGDQAQTKVGSRVMGLGQTGGYADYAVLDDQLAMPVPEHLSFVQAAAIPEVFLTAYQCLFTIGQLKADQKVLIHAGASGVGTAAIQLARQVSPSRIYATAGSSNKIQFCQDLGADLAINYKEEDFAKLVSADSQDQGVDLILDFVGANYWHQNIATLATDGKLVLIGLLSGSQVKDLDLAEIQSKRLQIEGTLLSSRSLAYKRDLVASFTSHALDRFQSGRLEPIIDQVFPFENVEVAHQYMTDNKNIGKIILDLSQ</sequence>
<comment type="caution">
    <text evidence="4">The sequence shown here is derived from an EMBL/GenBank/DDBJ whole genome shotgun (WGS) entry which is preliminary data.</text>
</comment>
<accession>K9EEE8</accession>
<keyword evidence="1" id="KW-0521">NADP</keyword>
<dbReference type="NCBIfam" id="TIGR02824">
    <property type="entry name" value="quinone_pig3"/>
    <property type="match status" value="1"/>
</dbReference>
<dbReference type="InterPro" id="IPR020843">
    <property type="entry name" value="ER"/>
</dbReference>
<protein>
    <recommendedName>
        <fullName evidence="3">Enoyl reductase (ER) domain-containing protein</fullName>
    </recommendedName>
</protein>
<proteinExistence type="predicted"/>
<keyword evidence="2" id="KW-0560">Oxidoreductase</keyword>
<dbReference type="eggNOG" id="COG0604">
    <property type="taxonomic scope" value="Bacteria"/>
</dbReference>
<organism evidence="4 5">
    <name type="scientific">Alloiococcus otitis ATCC 51267</name>
    <dbReference type="NCBI Taxonomy" id="883081"/>
    <lineage>
        <taxon>Bacteria</taxon>
        <taxon>Bacillati</taxon>
        <taxon>Bacillota</taxon>
        <taxon>Bacilli</taxon>
        <taxon>Lactobacillales</taxon>
        <taxon>Carnobacteriaceae</taxon>
        <taxon>Alloiococcus</taxon>
    </lineage>
</organism>
<dbReference type="SUPFAM" id="SSF51735">
    <property type="entry name" value="NAD(P)-binding Rossmann-fold domains"/>
    <property type="match status" value="1"/>
</dbReference>
<name>K9EEE8_9LACT</name>
<dbReference type="PANTHER" id="PTHR48106">
    <property type="entry name" value="QUINONE OXIDOREDUCTASE PIG3-RELATED"/>
    <property type="match status" value="1"/>
</dbReference>
<dbReference type="HOGENOM" id="CLU_026673_3_4_9"/>
<evidence type="ECO:0000259" key="3">
    <source>
        <dbReference type="SMART" id="SM00829"/>
    </source>
</evidence>
<dbReference type="RefSeq" id="WP_003776588.1">
    <property type="nucleotide sequence ID" value="NZ_JH992957.1"/>
</dbReference>
<dbReference type="InterPro" id="IPR036291">
    <property type="entry name" value="NAD(P)-bd_dom_sf"/>
</dbReference>
<evidence type="ECO:0000313" key="4">
    <source>
        <dbReference type="EMBL" id="EKU94246.1"/>
    </source>
</evidence>
<dbReference type="SUPFAM" id="SSF50129">
    <property type="entry name" value="GroES-like"/>
    <property type="match status" value="1"/>
</dbReference>
<dbReference type="InterPro" id="IPR011032">
    <property type="entry name" value="GroES-like_sf"/>
</dbReference>
<dbReference type="STRING" id="883081.HMPREF9698_00278"/>
<evidence type="ECO:0000313" key="5">
    <source>
        <dbReference type="Proteomes" id="UP000009875"/>
    </source>
</evidence>
<keyword evidence="5" id="KW-1185">Reference proteome</keyword>
<dbReference type="GO" id="GO:0003960">
    <property type="term" value="F:quinone reductase (NADPH) activity"/>
    <property type="evidence" value="ECO:0007669"/>
    <property type="project" value="TreeGrafter"/>
</dbReference>
<dbReference type="CDD" id="cd05276">
    <property type="entry name" value="p53_inducible_oxidoreductase"/>
    <property type="match status" value="1"/>
</dbReference>
<dbReference type="InterPro" id="IPR014189">
    <property type="entry name" value="Quinone_OxRdtase_PIG3"/>
</dbReference>
<dbReference type="Pfam" id="PF00107">
    <property type="entry name" value="ADH_zinc_N"/>
    <property type="match status" value="1"/>
</dbReference>
<dbReference type="Proteomes" id="UP000009875">
    <property type="component" value="Unassembled WGS sequence"/>
</dbReference>
<evidence type="ECO:0000256" key="1">
    <source>
        <dbReference type="ARBA" id="ARBA00022857"/>
    </source>
</evidence>
<dbReference type="Pfam" id="PF08240">
    <property type="entry name" value="ADH_N"/>
    <property type="match status" value="1"/>
</dbReference>
<dbReference type="GO" id="GO:0070402">
    <property type="term" value="F:NADPH binding"/>
    <property type="evidence" value="ECO:0007669"/>
    <property type="project" value="TreeGrafter"/>
</dbReference>
<dbReference type="PANTHER" id="PTHR48106:SF18">
    <property type="entry name" value="QUINONE OXIDOREDUCTASE PIG3"/>
    <property type="match status" value="1"/>
</dbReference>
<dbReference type="EMBL" id="AGXA01000004">
    <property type="protein sequence ID" value="EKU94246.1"/>
    <property type="molecule type" value="Genomic_DNA"/>
</dbReference>
<reference evidence="4 5" key="1">
    <citation type="submission" date="2012-09" db="EMBL/GenBank/DDBJ databases">
        <title>The Genome Sequence of Alloiococcus otitis ATCC 51267.</title>
        <authorList>
            <consortium name="The Broad Institute Genome Sequencing Platform"/>
            <person name="Earl A."/>
            <person name="Ward D."/>
            <person name="Feldgarden M."/>
            <person name="Gevers D."/>
            <person name="Huys G."/>
            <person name="Walker B."/>
            <person name="Young S.K."/>
            <person name="Zeng Q."/>
            <person name="Gargeya S."/>
            <person name="Fitzgerald M."/>
            <person name="Haas B."/>
            <person name="Abouelleil A."/>
            <person name="Alvarado L."/>
            <person name="Arachchi H.M."/>
            <person name="Berlin A.M."/>
            <person name="Chapman S.B."/>
            <person name="Goldberg J."/>
            <person name="Griggs A."/>
            <person name="Gujja S."/>
            <person name="Hansen M."/>
            <person name="Howarth C."/>
            <person name="Imamovic A."/>
            <person name="Larimer J."/>
            <person name="McCowen C."/>
            <person name="Montmayeur A."/>
            <person name="Murphy C."/>
            <person name="Neiman D."/>
            <person name="Pearson M."/>
            <person name="Priest M."/>
            <person name="Roberts A."/>
            <person name="Saif S."/>
            <person name="Shea T."/>
            <person name="Sisk P."/>
            <person name="Sykes S."/>
            <person name="Wortman J."/>
            <person name="Nusbaum C."/>
            <person name="Birren B."/>
        </authorList>
    </citation>
    <scope>NUCLEOTIDE SEQUENCE [LARGE SCALE GENOMIC DNA]</scope>
    <source>
        <strain evidence="4 5">ATCC 51267</strain>
    </source>
</reference>
<evidence type="ECO:0000256" key="2">
    <source>
        <dbReference type="ARBA" id="ARBA00023002"/>
    </source>
</evidence>
<dbReference type="InterPro" id="IPR013149">
    <property type="entry name" value="ADH-like_C"/>
</dbReference>
<dbReference type="OrthoDB" id="9792162at2"/>
<dbReference type="AlphaFoldDB" id="K9EEE8"/>
<dbReference type="InterPro" id="IPR013154">
    <property type="entry name" value="ADH-like_N"/>
</dbReference>